<feature type="domain" description="Enoyl reductase (ER)" evidence="4">
    <location>
        <begin position="20"/>
        <end position="293"/>
    </location>
</feature>
<proteinExistence type="inferred from homology"/>
<dbReference type="PANTHER" id="PTHR45348">
    <property type="entry name" value="HYPOTHETICAL OXIDOREDUCTASE (EUROFUNG)"/>
    <property type="match status" value="1"/>
</dbReference>
<dbReference type="InterPro" id="IPR011032">
    <property type="entry name" value="GroES-like_sf"/>
</dbReference>
<evidence type="ECO:0000256" key="1">
    <source>
        <dbReference type="ARBA" id="ARBA00008072"/>
    </source>
</evidence>
<reference evidence="6" key="1">
    <citation type="submission" date="2014-12" db="EMBL/GenBank/DDBJ databases">
        <title>Genome Sequence of Valsa Canker Pathogens Uncovers a Specific Adaption of Colonization on Woody Bark.</title>
        <authorList>
            <person name="Yin Z."/>
            <person name="Liu H."/>
            <person name="Gao X."/>
            <person name="Li Z."/>
            <person name="Song N."/>
            <person name="Ke X."/>
            <person name="Dai Q."/>
            <person name="Wu Y."/>
            <person name="Sun Y."/>
            <person name="Xu J.-R."/>
            <person name="Kang Z.K."/>
            <person name="Wang L."/>
            <person name="Huang L."/>
        </authorList>
    </citation>
    <scope>NUCLEOTIDE SEQUENCE [LARGE SCALE GENOMIC DNA]</scope>
    <source>
        <strain evidence="6">SXYL134</strain>
    </source>
</reference>
<dbReference type="InterPro" id="IPR036291">
    <property type="entry name" value="NAD(P)-bd_dom_sf"/>
</dbReference>
<keyword evidence="3" id="KW-0560">Oxidoreductase</keyword>
<dbReference type="SUPFAM" id="SSF50129">
    <property type="entry name" value="GroES-like"/>
    <property type="match status" value="1"/>
</dbReference>
<dbReference type="Gene3D" id="3.90.180.10">
    <property type="entry name" value="Medium-chain alcohol dehydrogenases, catalytic domain"/>
    <property type="match status" value="2"/>
</dbReference>
<dbReference type="Pfam" id="PF08240">
    <property type="entry name" value="ADH_N"/>
    <property type="match status" value="1"/>
</dbReference>
<keyword evidence="6" id="KW-1185">Reference proteome</keyword>
<name>A0A194VC26_CYTMA</name>
<gene>
    <name evidence="5" type="ORF">VP1G_08504</name>
</gene>
<evidence type="ECO:0000313" key="6">
    <source>
        <dbReference type="Proteomes" id="UP000078576"/>
    </source>
</evidence>
<dbReference type="PANTHER" id="PTHR45348:SF6">
    <property type="entry name" value="TRANS-ENOYL REDUCTASE APDC"/>
    <property type="match status" value="1"/>
</dbReference>
<keyword evidence="2" id="KW-0521">NADP</keyword>
<dbReference type="CDD" id="cd08249">
    <property type="entry name" value="enoyl_reductase_like"/>
    <property type="match status" value="1"/>
</dbReference>
<dbReference type="SMART" id="SM00829">
    <property type="entry name" value="PKS_ER"/>
    <property type="match status" value="1"/>
</dbReference>
<accession>A0A194VC26</accession>
<evidence type="ECO:0000256" key="3">
    <source>
        <dbReference type="ARBA" id="ARBA00023002"/>
    </source>
</evidence>
<dbReference type="OrthoDB" id="48317at2759"/>
<sequence length="300" mass="32207">MHSMAAYPHNATKVRKCLVGSSAGQFDIVDNVEIPTTLAPDMMLCKVAAIALNPAGAKISDFSPAPGSIVGLDFAGEVVQVGSGVKRFELGDRVFCISWGQNPADKTTGCFSEYALATEDHSCKIPDWMSFEQASTAGLKPIVTCSPENTALLKSLGAVETFDYRSPACGMQINHYTKGKLSRALDCISTAETMSMCYEAIGASGDRYLALDPISTHVKYTRRDVLADWMVAFTVFGAPVKSGGVYGRPAMPQHRALASRLFALVERLIEEGMLKAPPFQVRSGGLEAVAGGVKFKEFFN</sequence>
<comment type="similarity">
    <text evidence="1">Belongs to the zinc-containing alcohol dehydrogenase family.</text>
</comment>
<protein>
    <submittedName>
        <fullName evidence="5">Enoyl reductase LovC</fullName>
    </submittedName>
</protein>
<dbReference type="SUPFAM" id="SSF51735">
    <property type="entry name" value="NAD(P)-binding Rossmann-fold domains"/>
    <property type="match status" value="1"/>
</dbReference>
<dbReference type="GO" id="GO:0016651">
    <property type="term" value="F:oxidoreductase activity, acting on NAD(P)H"/>
    <property type="evidence" value="ECO:0007669"/>
    <property type="project" value="InterPro"/>
</dbReference>
<dbReference type="InterPro" id="IPR013154">
    <property type="entry name" value="ADH-like_N"/>
</dbReference>
<dbReference type="Gene3D" id="3.40.50.720">
    <property type="entry name" value="NAD(P)-binding Rossmann-like Domain"/>
    <property type="match status" value="1"/>
</dbReference>
<dbReference type="AlphaFoldDB" id="A0A194VC26"/>
<dbReference type="InterPro" id="IPR047122">
    <property type="entry name" value="Trans-enoyl_RdTase-like"/>
</dbReference>
<evidence type="ECO:0000313" key="5">
    <source>
        <dbReference type="EMBL" id="KUI61326.1"/>
    </source>
</evidence>
<evidence type="ECO:0000259" key="4">
    <source>
        <dbReference type="SMART" id="SM00829"/>
    </source>
</evidence>
<dbReference type="EMBL" id="KN714773">
    <property type="protein sequence ID" value="KUI61326.1"/>
    <property type="molecule type" value="Genomic_DNA"/>
</dbReference>
<dbReference type="InterPro" id="IPR020843">
    <property type="entry name" value="ER"/>
</dbReference>
<dbReference type="STRING" id="694573.A0A194VC26"/>
<organism evidence="5 6">
    <name type="scientific">Cytospora mali</name>
    <name type="common">Apple Valsa canker fungus</name>
    <name type="synonym">Valsa mali</name>
    <dbReference type="NCBI Taxonomy" id="578113"/>
    <lineage>
        <taxon>Eukaryota</taxon>
        <taxon>Fungi</taxon>
        <taxon>Dikarya</taxon>
        <taxon>Ascomycota</taxon>
        <taxon>Pezizomycotina</taxon>
        <taxon>Sordariomycetes</taxon>
        <taxon>Sordariomycetidae</taxon>
        <taxon>Diaporthales</taxon>
        <taxon>Cytosporaceae</taxon>
        <taxon>Cytospora</taxon>
    </lineage>
</organism>
<evidence type="ECO:0000256" key="2">
    <source>
        <dbReference type="ARBA" id="ARBA00022857"/>
    </source>
</evidence>
<dbReference type="Proteomes" id="UP000078576">
    <property type="component" value="Unassembled WGS sequence"/>
</dbReference>